<protein>
    <submittedName>
        <fullName evidence="5">Extracellular solute-binding protein</fullName>
    </submittedName>
</protein>
<dbReference type="AlphaFoldDB" id="A0A9D2LU05"/>
<dbReference type="PANTHER" id="PTHR30146:SF154">
    <property type="entry name" value="TRANSCRIPTION REGULATOR, MEMBER OF GALR FAMILY"/>
    <property type="match status" value="1"/>
</dbReference>
<dbReference type="SUPFAM" id="SSF53850">
    <property type="entry name" value="Periplasmic binding protein-like II"/>
    <property type="match status" value="1"/>
</dbReference>
<dbReference type="SUPFAM" id="SSF53822">
    <property type="entry name" value="Periplasmic binding protein-like I"/>
    <property type="match status" value="1"/>
</dbReference>
<dbReference type="CDD" id="cd01392">
    <property type="entry name" value="HTH_LacI"/>
    <property type="match status" value="1"/>
</dbReference>
<evidence type="ECO:0000259" key="4">
    <source>
        <dbReference type="PROSITE" id="PS50932"/>
    </source>
</evidence>
<dbReference type="PANTHER" id="PTHR30146">
    <property type="entry name" value="LACI-RELATED TRANSCRIPTIONAL REPRESSOR"/>
    <property type="match status" value="1"/>
</dbReference>
<evidence type="ECO:0000256" key="1">
    <source>
        <dbReference type="ARBA" id="ARBA00023015"/>
    </source>
</evidence>
<sequence length="765" mass="87018">MATLKDVAKDAGVSIATVSCCLSGTRYVKPETRMKIMDSIEKLKYIPNASARNLRSSSTNRIGVVLTDIDNAYHTEIFKGVSSYLQRRGYTINVAFSNSLPDIECEKIDDFVSQNVSGLVIITCQPQNSEFFINRLKNFNIPAVFVERRPDNIDVSFAGFDNQKTLCTITSALLEKGYKDIALFTGNSHFSSESDCIAGYKNAFQSRGLSFFNPLIYETNMSKESAFKAAIANLCSQHVEAIIATSENIASGILEMLHIFEIRIPDDVQLITLSEESWNTSTKYPGVIHTSRTAYTMGQEAARLLAENIKSPVLFEEKTLTFSDSVPNLDRLLPKPSQFKTSLPIFSREKGLRILMVDLATSHSVRLLSAQFTRETGIPIEIEFARQNDLLKRIMKDVDRSENYFDIYMYDIPWLGYMVQNGYLSDITDFVCGSNFHTERLFHENLENCRHEQAYYGIPIIGGAQIMFYRQDLFENREIIKDFKKKYPISLRPPKTWTEFNGIAEFFTQKYNPDSPTEFGTSMAGSMDEELAPEILIRLWAAGGSLWDKYNQVTIDTPENKKAFHSILNTMKYCPQSPFETSIQRTVSDFISGKTAMLVTYTEYAAQISEYIHTNTFGRVGYEPIPGRTPISIGWNFGVNPFSPKKEEAYQYFNWLCQKSTSCYMTILDGQSPVIAPYHSHELLKLYPWLELTEESFRYCRKRSGPSRSKALVIPQNKIEALLCCALKDIVNNHTSINDALSHTQAEMELLFKSYGYPRPLHFIK</sequence>
<dbReference type="EMBL" id="DWYZ01000150">
    <property type="protein sequence ID" value="HJB28698.1"/>
    <property type="molecule type" value="Genomic_DNA"/>
</dbReference>
<dbReference type="Gene3D" id="3.40.50.2300">
    <property type="match status" value="2"/>
</dbReference>
<dbReference type="InterPro" id="IPR010982">
    <property type="entry name" value="Lambda_DNA-bd_dom_sf"/>
</dbReference>
<evidence type="ECO:0000313" key="6">
    <source>
        <dbReference type="Proteomes" id="UP000823842"/>
    </source>
</evidence>
<evidence type="ECO:0000313" key="5">
    <source>
        <dbReference type="EMBL" id="HJB28698.1"/>
    </source>
</evidence>
<dbReference type="Gene3D" id="3.40.190.10">
    <property type="entry name" value="Periplasmic binding protein-like II"/>
    <property type="match status" value="2"/>
</dbReference>
<dbReference type="SMART" id="SM00354">
    <property type="entry name" value="HTH_LACI"/>
    <property type="match status" value="1"/>
</dbReference>
<dbReference type="CDD" id="cd06267">
    <property type="entry name" value="PBP1_LacI_sugar_binding-like"/>
    <property type="match status" value="1"/>
</dbReference>
<reference evidence="5" key="1">
    <citation type="journal article" date="2021" name="PeerJ">
        <title>Extensive microbial diversity within the chicken gut microbiome revealed by metagenomics and culture.</title>
        <authorList>
            <person name="Gilroy R."/>
            <person name="Ravi A."/>
            <person name="Getino M."/>
            <person name="Pursley I."/>
            <person name="Horton D.L."/>
            <person name="Alikhan N.F."/>
            <person name="Baker D."/>
            <person name="Gharbi K."/>
            <person name="Hall N."/>
            <person name="Watson M."/>
            <person name="Adriaenssens E.M."/>
            <person name="Foster-Nyarko E."/>
            <person name="Jarju S."/>
            <person name="Secka A."/>
            <person name="Antonio M."/>
            <person name="Oren A."/>
            <person name="Chaudhuri R.R."/>
            <person name="La Ragione R."/>
            <person name="Hildebrand F."/>
            <person name="Pallen M.J."/>
        </authorList>
    </citation>
    <scope>NUCLEOTIDE SEQUENCE</scope>
    <source>
        <strain evidence="5">ChiSjej1B19-5720</strain>
    </source>
</reference>
<dbReference type="InterPro" id="IPR001761">
    <property type="entry name" value="Peripla_BP/Lac1_sug-bd_dom"/>
</dbReference>
<dbReference type="InterPro" id="IPR000843">
    <property type="entry name" value="HTH_LacI"/>
</dbReference>
<evidence type="ECO:0000256" key="3">
    <source>
        <dbReference type="ARBA" id="ARBA00023163"/>
    </source>
</evidence>
<dbReference type="GO" id="GO:0000976">
    <property type="term" value="F:transcription cis-regulatory region binding"/>
    <property type="evidence" value="ECO:0007669"/>
    <property type="project" value="TreeGrafter"/>
</dbReference>
<dbReference type="InterPro" id="IPR028082">
    <property type="entry name" value="Peripla_BP_I"/>
</dbReference>
<reference evidence="5" key="2">
    <citation type="submission" date="2021-04" db="EMBL/GenBank/DDBJ databases">
        <authorList>
            <person name="Gilroy R."/>
        </authorList>
    </citation>
    <scope>NUCLEOTIDE SEQUENCE</scope>
    <source>
        <strain evidence="5">ChiSjej1B19-5720</strain>
    </source>
</reference>
<dbReference type="Pfam" id="PF00356">
    <property type="entry name" value="LacI"/>
    <property type="match status" value="1"/>
</dbReference>
<accession>A0A9D2LU05</accession>
<evidence type="ECO:0000256" key="2">
    <source>
        <dbReference type="ARBA" id="ARBA00023125"/>
    </source>
</evidence>
<gene>
    <name evidence="5" type="ORF">IAA06_07880</name>
</gene>
<comment type="caution">
    <text evidence="5">The sequence shown here is derived from an EMBL/GenBank/DDBJ whole genome shotgun (WGS) entry which is preliminary data.</text>
</comment>
<dbReference type="Pfam" id="PF00532">
    <property type="entry name" value="Peripla_BP_1"/>
    <property type="match status" value="1"/>
</dbReference>
<dbReference type="Gene3D" id="1.10.260.40">
    <property type="entry name" value="lambda repressor-like DNA-binding domains"/>
    <property type="match status" value="1"/>
</dbReference>
<dbReference type="SUPFAM" id="SSF47413">
    <property type="entry name" value="lambda repressor-like DNA-binding domains"/>
    <property type="match status" value="1"/>
</dbReference>
<feature type="domain" description="HTH lacI-type" evidence="4">
    <location>
        <begin position="2"/>
        <end position="56"/>
    </location>
</feature>
<dbReference type="Pfam" id="PF01547">
    <property type="entry name" value="SBP_bac_1"/>
    <property type="match status" value="1"/>
</dbReference>
<keyword evidence="3" id="KW-0804">Transcription</keyword>
<name>A0A9D2LU05_9FIRM</name>
<keyword evidence="2" id="KW-0238">DNA-binding</keyword>
<dbReference type="InterPro" id="IPR006059">
    <property type="entry name" value="SBP"/>
</dbReference>
<dbReference type="GO" id="GO:0003700">
    <property type="term" value="F:DNA-binding transcription factor activity"/>
    <property type="evidence" value="ECO:0007669"/>
    <property type="project" value="TreeGrafter"/>
</dbReference>
<dbReference type="PROSITE" id="PS50932">
    <property type="entry name" value="HTH_LACI_2"/>
    <property type="match status" value="1"/>
</dbReference>
<keyword evidence="1" id="KW-0805">Transcription regulation</keyword>
<proteinExistence type="predicted"/>
<dbReference type="Proteomes" id="UP000823842">
    <property type="component" value="Unassembled WGS sequence"/>
</dbReference>
<organism evidence="5 6">
    <name type="scientific">Candidatus Blautia faecavium</name>
    <dbReference type="NCBI Taxonomy" id="2838487"/>
    <lineage>
        <taxon>Bacteria</taxon>
        <taxon>Bacillati</taxon>
        <taxon>Bacillota</taxon>
        <taxon>Clostridia</taxon>
        <taxon>Lachnospirales</taxon>
        <taxon>Lachnospiraceae</taxon>
        <taxon>Blautia</taxon>
    </lineage>
</organism>